<evidence type="ECO:0000313" key="3">
    <source>
        <dbReference type="Proteomes" id="UP001314170"/>
    </source>
</evidence>
<dbReference type="Proteomes" id="UP001314170">
    <property type="component" value="Unassembled WGS sequence"/>
</dbReference>
<organism evidence="2 3">
    <name type="scientific">Dovyalis caffra</name>
    <dbReference type="NCBI Taxonomy" id="77055"/>
    <lineage>
        <taxon>Eukaryota</taxon>
        <taxon>Viridiplantae</taxon>
        <taxon>Streptophyta</taxon>
        <taxon>Embryophyta</taxon>
        <taxon>Tracheophyta</taxon>
        <taxon>Spermatophyta</taxon>
        <taxon>Magnoliopsida</taxon>
        <taxon>eudicotyledons</taxon>
        <taxon>Gunneridae</taxon>
        <taxon>Pentapetalae</taxon>
        <taxon>rosids</taxon>
        <taxon>fabids</taxon>
        <taxon>Malpighiales</taxon>
        <taxon>Salicaceae</taxon>
        <taxon>Flacourtieae</taxon>
        <taxon>Dovyalis</taxon>
    </lineage>
</organism>
<proteinExistence type="predicted"/>
<keyword evidence="3" id="KW-1185">Reference proteome</keyword>
<evidence type="ECO:0000313" key="2">
    <source>
        <dbReference type="EMBL" id="CAK7327983.1"/>
    </source>
</evidence>
<sequence length="65" mass="7436">MTKKPVAVVENKGKTEGQEMRKVDINEITGNAETGTRRLEGRRRTRCKEERSKGWEADKDQTCKA</sequence>
<feature type="compositionally biased region" description="Basic and acidic residues" evidence="1">
    <location>
        <begin position="47"/>
        <end position="65"/>
    </location>
</feature>
<dbReference type="AlphaFoldDB" id="A0AAV1R3M7"/>
<reference evidence="2 3" key="1">
    <citation type="submission" date="2024-01" db="EMBL/GenBank/DDBJ databases">
        <authorList>
            <person name="Waweru B."/>
        </authorList>
    </citation>
    <scope>NUCLEOTIDE SEQUENCE [LARGE SCALE GENOMIC DNA]</scope>
</reference>
<dbReference type="EMBL" id="CAWUPB010000892">
    <property type="protein sequence ID" value="CAK7327983.1"/>
    <property type="molecule type" value="Genomic_DNA"/>
</dbReference>
<name>A0AAV1R3M7_9ROSI</name>
<protein>
    <submittedName>
        <fullName evidence="2">Uncharacterized protein</fullName>
    </submittedName>
</protein>
<accession>A0AAV1R3M7</accession>
<feature type="region of interest" description="Disordered" evidence="1">
    <location>
        <begin position="28"/>
        <end position="65"/>
    </location>
</feature>
<gene>
    <name evidence="2" type="ORF">DCAF_LOCUS5701</name>
</gene>
<comment type="caution">
    <text evidence="2">The sequence shown here is derived from an EMBL/GenBank/DDBJ whole genome shotgun (WGS) entry which is preliminary data.</text>
</comment>
<evidence type="ECO:0000256" key="1">
    <source>
        <dbReference type="SAM" id="MobiDB-lite"/>
    </source>
</evidence>